<accession>A0A366HRW5</accession>
<gene>
    <name evidence="1" type="ORF">DES53_10225</name>
</gene>
<dbReference type="InterPro" id="IPR036086">
    <property type="entry name" value="ParB/Sulfiredoxin_sf"/>
</dbReference>
<comment type="caution">
    <text evidence="1">The sequence shown here is derived from an EMBL/GenBank/DDBJ whole genome shotgun (WGS) entry which is preliminary data.</text>
</comment>
<organism evidence="1 2">
    <name type="scientific">Roseimicrobium gellanilyticum</name>
    <dbReference type="NCBI Taxonomy" id="748857"/>
    <lineage>
        <taxon>Bacteria</taxon>
        <taxon>Pseudomonadati</taxon>
        <taxon>Verrucomicrobiota</taxon>
        <taxon>Verrucomicrobiia</taxon>
        <taxon>Verrucomicrobiales</taxon>
        <taxon>Verrucomicrobiaceae</taxon>
        <taxon>Roseimicrobium</taxon>
    </lineage>
</organism>
<dbReference type="RefSeq" id="WP_113957226.1">
    <property type="nucleotide sequence ID" value="NZ_QNRR01000002.1"/>
</dbReference>
<dbReference type="Proteomes" id="UP000253426">
    <property type="component" value="Unassembled WGS sequence"/>
</dbReference>
<proteinExistence type="predicted"/>
<name>A0A366HRW5_9BACT</name>
<sequence>MRKQYHLRSSLRGLLAWDVHRLIALTETQALPHVSIPLSSIRELDECFWFQDENSPPTCRAIAEHAKLIAETDLAYPLILSSDGRVMDGMHRVAKALMLGREHITAVQFTADPEPDYIGVPEDKLPY</sequence>
<dbReference type="EMBL" id="QNRR01000002">
    <property type="protein sequence ID" value="RBP45643.1"/>
    <property type="molecule type" value="Genomic_DNA"/>
</dbReference>
<dbReference type="OrthoDB" id="7856828at2"/>
<evidence type="ECO:0000313" key="1">
    <source>
        <dbReference type="EMBL" id="RBP45643.1"/>
    </source>
</evidence>
<dbReference type="SUPFAM" id="SSF110849">
    <property type="entry name" value="ParB/Sulfiredoxin"/>
    <property type="match status" value="1"/>
</dbReference>
<evidence type="ECO:0008006" key="3">
    <source>
        <dbReference type="Google" id="ProtNLM"/>
    </source>
</evidence>
<reference evidence="1 2" key="1">
    <citation type="submission" date="2018-06" db="EMBL/GenBank/DDBJ databases">
        <title>Genomic Encyclopedia of Type Strains, Phase IV (KMG-IV): sequencing the most valuable type-strain genomes for metagenomic binning, comparative biology and taxonomic classification.</title>
        <authorList>
            <person name="Goeker M."/>
        </authorList>
    </citation>
    <scope>NUCLEOTIDE SEQUENCE [LARGE SCALE GENOMIC DNA]</scope>
    <source>
        <strain evidence="1 2">DSM 25532</strain>
    </source>
</reference>
<protein>
    <recommendedName>
        <fullName evidence="3">ParB-like nuclease family protein</fullName>
    </recommendedName>
</protein>
<keyword evidence="2" id="KW-1185">Reference proteome</keyword>
<evidence type="ECO:0000313" key="2">
    <source>
        <dbReference type="Proteomes" id="UP000253426"/>
    </source>
</evidence>
<dbReference type="AlphaFoldDB" id="A0A366HRW5"/>